<organism evidence="1 2">
    <name type="scientific">Celerinatantimonas yamalensis</name>
    <dbReference type="NCBI Taxonomy" id="559956"/>
    <lineage>
        <taxon>Bacteria</taxon>
        <taxon>Pseudomonadati</taxon>
        <taxon>Pseudomonadota</taxon>
        <taxon>Gammaproteobacteria</taxon>
        <taxon>Celerinatantimonadaceae</taxon>
        <taxon>Celerinatantimonas</taxon>
    </lineage>
</organism>
<sequence length="39" mass="4479">MSSQHYPAEFKDEAVQQVLKQGYTVAEVRLYLKALPLRA</sequence>
<comment type="caution">
    <text evidence="1">The sequence shown here is derived from an EMBL/GenBank/DDBJ whole genome shotgun (WGS) entry which is preliminary data.</text>
</comment>
<gene>
    <name evidence="1" type="ORF">ABUE30_08850</name>
</gene>
<evidence type="ECO:0000313" key="1">
    <source>
        <dbReference type="EMBL" id="MFM2485169.1"/>
    </source>
</evidence>
<dbReference type="EMBL" id="JBEQCT010000003">
    <property type="protein sequence ID" value="MFM2485169.1"/>
    <property type="molecule type" value="Genomic_DNA"/>
</dbReference>
<keyword evidence="2" id="KW-1185">Reference proteome</keyword>
<protein>
    <submittedName>
        <fullName evidence="1">Transposase</fullName>
    </submittedName>
</protein>
<proteinExistence type="predicted"/>
<reference evidence="1 2" key="1">
    <citation type="journal article" date="2013" name="Int. J. Syst. Evol. Microbiol.">
        <title>Celerinatantimonas yamalensis sp. nov., a cold-adapted diazotrophic bacterium from a cold permafrost brine.</title>
        <authorList>
            <person name="Shcherbakova V."/>
            <person name="Chuvilskaya N."/>
            <person name="Rivkina E."/>
            <person name="Demidov N."/>
            <person name="Uchaeva V."/>
            <person name="Suetin S."/>
            <person name="Suzina N."/>
            <person name="Gilichinsky D."/>
        </authorList>
    </citation>
    <scope>NUCLEOTIDE SEQUENCE [LARGE SCALE GENOMIC DNA]</scope>
    <source>
        <strain evidence="1 2">C7</strain>
    </source>
</reference>
<evidence type="ECO:0000313" key="2">
    <source>
        <dbReference type="Proteomes" id="UP001629953"/>
    </source>
</evidence>
<name>A0ABW9G719_9GAMM</name>
<dbReference type="Proteomes" id="UP001629953">
    <property type="component" value="Unassembled WGS sequence"/>
</dbReference>
<accession>A0ABW9G719</accession>